<keyword evidence="2" id="KW-1185">Reference proteome</keyword>
<protein>
    <submittedName>
        <fullName evidence="1">Uncharacterized protein</fullName>
    </submittedName>
</protein>
<reference evidence="1 2" key="1">
    <citation type="submission" date="2019-05" db="EMBL/GenBank/DDBJ databases">
        <title>Another draft genome of Portunus trituberculatus and its Hox gene families provides insights of decapod evolution.</title>
        <authorList>
            <person name="Jeong J.-H."/>
            <person name="Song I."/>
            <person name="Kim S."/>
            <person name="Choi T."/>
            <person name="Kim D."/>
            <person name="Ryu S."/>
            <person name="Kim W."/>
        </authorList>
    </citation>
    <scope>NUCLEOTIDE SEQUENCE [LARGE SCALE GENOMIC DNA]</scope>
    <source>
        <tissue evidence="1">Muscle</tissue>
    </source>
</reference>
<dbReference type="EMBL" id="VSRR010050400">
    <property type="protein sequence ID" value="MPC79163.1"/>
    <property type="molecule type" value="Genomic_DNA"/>
</dbReference>
<proteinExistence type="predicted"/>
<dbReference type="AlphaFoldDB" id="A0A5B7IA24"/>
<evidence type="ECO:0000313" key="2">
    <source>
        <dbReference type="Proteomes" id="UP000324222"/>
    </source>
</evidence>
<evidence type="ECO:0000313" key="1">
    <source>
        <dbReference type="EMBL" id="MPC79163.1"/>
    </source>
</evidence>
<gene>
    <name evidence="1" type="ORF">E2C01_073676</name>
</gene>
<sequence length="69" mass="7856">MRLDNGVLIRWVNKLANRLAAWFRSHTEPWPVVPILVRHVDNLSYSLAQDVNASDDAVYLPNLTSLVLT</sequence>
<comment type="caution">
    <text evidence="1">The sequence shown here is derived from an EMBL/GenBank/DDBJ whole genome shotgun (WGS) entry which is preliminary data.</text>
</comment>
<accession>A0A5B7IA24</accession>
<dbReference type="Proteomes" id="UP000324222">
    <property type="component" value="Unassembled WGS sequence"/>
</dbReference>
<organism evidence="1 2">
    <name type="scientific">Portunus trituberculatus</name>
    <name type="common">Swimming crab</name>
    <name type="synonym">Neptunus trituberculatus</name>
    <dbReference type="NCBI Taxonomy" id="210409"/>
    <lineage>
        <taxon>Eukaryota</taxon>
        <taxon>Metazoa</taxon>
        <taxon>Ecdysozoa</taxon>
        <taxon>Arthropoda</taxon>
        <taxon>Crustacea</taxon>
        <taxon>Multicrustacea</taxon>
        <taxon>Malacostraca</taxon>
        <taxon>Eumalacostraca</taxon>
        <taxon>Eucarida</taxon>
        <taxon>Decapoda</taxon>
        <taxon>Pleocyemata</taxon>
        <taxon>Brachyura</taxon>
        <taxon>Eubrachyura</taxon>
        <taxon>Portunoidea</taxon>
        <taxon>Portunidae</taxon>
        <taxon>Portuninae</taxon>
        <taxon>Portunus</taxon>
    </lineage>
</organism>
<name>A0A5B7IA24_PORTR</name>